<comment type="caution">
    <text evidence="2">The sequence shown here is derived from an EMBL/GenBank/DDBJ whole genome shotgun (WGS) entry which is preliminary data.</text>
</comment>
<sequence>MKREKQEFSQQEAERVRPNNPEAVRLGEKSTQDPEIAVNISDKRSSPTATDIILTSHEHNDFTPESIINRNELQLQMSQFSLQSQEKLEMLHGNNVRLQKMLNVKKTFHTLQEGYSKLIKASRETNKKRNKVL</sequence>
<reference evidence="2" key="1">
    <citation type="submission" date="2021-03" db="EMBL/GenBank/DDBJ databases">
        <title>Draft genome sequence of rust myrtle Austropuccinia psidii MF-1, a brazilian biotype.</title>
        <authorList>
            <person name="Quecine M.C."/>
            <person name="Pachon D.M.R."/>
            <person name="Bonatelli M.L."/>
            <person name="Correr F.H."/>
            <person name="Franceschini L.M."/>
            <person name="Leite T.F."/>
            <person name="Margarido G.R.A."/>
            <person name="Almeida C.A."/>
            <person name="Ferrarezi J.A."/>
            <person name="Labate C.A."/>
        </authorList>
    </citation>
    <scope>NUCLEOTIDE SEQUENCE</scope>
    <source>
        <strain evidence="2">MF-1</strain>
    </source>
</reference>
<name>A0A9Q3BPI0_9BASI</name>
<feature type="region of interest" description="Disordered" evidence="1">
    <location>
        <begin position="1"/>
        <end position="33"/>
    </location>
</feature>
<keyword evidence="3" id="KW-1185">Reference proteome</keyword>
<evidence type="ECO:0000313" key="3">
    <source>
        <dbReference type="Proteomes" id="UP000765509"/>
    </source>
</evidence>
<evidence type="ECO:0000256" key="1">
    <source>
        <dbReference type="SAM" id="MobiDB-lite"/>
    </source>
</evidence>
<protein>
    <submittedName>
        <fullName evidence="2">Uncharacterized protein</fullName>
    </submittedName>
</protein>
<gene>
    <name evidence="2" type="ORF">O181_008802</name>
</gene>
<dbReference type="Proteomes" id="UP000765509">
    <property type="component" value="Unassembled WGS sequence"/>
</dbReference>
<accession>A0A9Q3BPI0</accession>
<evidence type="ECO:0000313" key="2">
    <source>
        <dbReference type="EMBL" id="MBW0469087.1"/>
    </source>
</evidence>
<dbReference type="AlphaFoldDB" id="A0A9Q3BPI0"/>
<dbReference type="EMBL" id="AVOT02002074">
    <property type="protein sequence ID" value="MBW0469087.1"/>
    <property type="molecule type" value="Genomic_DNA"/>
</dbReference>
<proteinExistence type="predicted"/>
<organism evidence="2 3">
    <name type="scientific">Austropuccinia psidii MF-1</name>
    <dbReference type="NCBI Taxonomy" id="1389203"/>
    <lineage>
        <taxon>Eukaryota</taxon>
        <taxon>Fungi</taxon>
        <taxon>Dikarya</taxon>
        <taxon>Basidiomycota</taxon>
        <taxon>Pucciniomycotina</taxon>
        <taxon>Pucciniomycetes</taxon>
        <taxon>Pucciniales</taxon>
        <taxon>Sphaerophragmiaceae</taxon>
        <taxon>Austropuccinia</taxon>
    </lineage>
</organism>
<feature type="compositionally biased region" description="Basic and acidic residues" evidence="1">
    <location>
        <begin position="1"/>
        <end position="17"/>
    </location>
</feature>